<proteinExistence type="predicted"/>
<reference evidence="1 2" key="1">
    <citation type="submission" date="2023-07" db="EMBL/GenBank/DDBJ databases">
        <title>Sorghum-associated microbial communities from plants grown in Nebraska, USA.</title>
        <authorList>
            <person name="Schachtman D."/>
        </authorList>
    </citation>
    <scope>NUCLEOTIDE SEQUENCE [LARGE SCALE GENOMIC DNA]</scope>
    <source>
        <strain evidence="1 2">2980</strain>
    </source>
</reference>
<name>A0ABU1SGJ9_9MICO</name>
<gene>
    <name evidence="1" type="ORF">J2Y69_003349</name>
</gene>
<accession>A0ABU1SGJ9</accession>
<dbReference type="RefSeq" id="WP_310022832.1">
    <property type="nucleotide sequence ID" value="NZ_JAVDUM010000017.1"/>
</dbReference>
<dbReference type="EMBL" id="JAVDUM010000017">
    <property type="protein sequence ID" value="MDR6868725.1"/>
    <property type="molecule type" value="Genomic_DNA"/>
</dbReference>
<keyword evidence="2" id="KW-1185">Reference proteome</keyword>
<dbReference type="Proteomes" id="UP001259347">
    <property type="component" value="Unassembled WGS sequence"/>
</dbReference>
<evidence type="ECO:0000313" key="2">
    <source>
        <dbReference type="Proteomes" id="UP001259347"/>
    </source>
</evidence>
<comment type="caution">
    <text evidence="1">The sequence shown here is derived from an EMBL/GenBank/DDBJ whole genome shotgun (WGS) entry which is preliminary data.</text>
</comment>
<sequence length="116" mass="12321">MSVLSPGLALGDVILIRGVTNEWAVLWEHSTDGITFAPKNLSGWTATLVLRSPLGETWLSVPAFPSVNGTTVARATPAHLAAPEWAARSGGSWALTLTDPTGRVERLGQGYFHLEA</sequence>
<protein>
    <submittedName>
        <fullName evidence="1">Uncharacterized protein</fullName>
    </submittedName>
</protein>
<organism evidence="1 2">
    <name type="scientific">Microbacterium resistens</name>
    <dbReference type="NCBI Taxonomy" id="156977"/>
    <lineage>
        <taxon>Bacteria</taxon>
        <taxon>Bacillati</taxon>
        <taxon>Actinomycetota</taxon>
        <taxon>Actinomycetes</taxon>
        <taxon>Micrococcales</taxon>
        <taxon>Microbacteriaceae</taxon>
        <taxon>Microbacterium</taxon>
    </lineage>
</organism>
<evidence type="ECO:0000313" key="1">
    <source>
        <dbReference type="EMBL" id="MDR6868725.1"/>
    </source>
</evidence>